<accession>A0A438BQQ9</accession>
<comment type="caution">
    <text evidence="1">The sequence shown here is derived from an EMBL/GenBank/DDBJ whole genome shotgun (WGS) entry which is preliminary data.</text>
</comment>
<organism evidence="1 2">
    <name type="scientific">Vitis vinifera</name>
    <name type="common">Grape</name>
    <dbReference type="NCBI Taxonomy" id="29760"/>
    <lineage>
        <taxon>Eukaryota</taxon>
        <taxon>Viridiplantae</taxon>
        <taxon>Streptophyta</taxon>
        <taxon>Embryophyta</taxon>
        <taxon>Tracheophyta</taxon>
        <taxon>Spermatophyta</taxon>
        <taxon>Magnoliopsida</taxon>
        <taxon>eudicotyledons</taxon>
        <taxon>Gunneridae</taxon>
        <taxon>Pentapetalae</taxon>
        <taxon>rosids</taxon>
        <taxon>Vitales</taxon>
        <taxon>Vitaceae</taxon>
        <taxon>Viteae</taxon>
        <taxon>Vitis</taxon>
    </lineage>
</organism>
<evidence type="ECO:0000313" key="1">
    <source>
        <dbReference type="EMBL" id="RVW13286.1"/>
    </source>
</evidence>
<dbReference type="EMBL" id="QGNW01002657">
    <property type="protein sequence ID" value="RVW13286.1"/>
    <property type="molecule type" value="Genomic_DNA"/>
</dbReference>
<evidence type="ECO:0000313" key="2">
    <source>
        <dbReference type="Proteomes" id="UP000288805"/>
    </source>
</evidence>
<proteinExistence type="predicted"/>
<protein>
    <submittedName>
        <fullName evidence="1">Uncharacterized protein</fullName>
    </submittedName>
</protein>
<name>A0A438BQQ9_VITVI</name>
<gene>
    <name evidence="1" type="ORF">CK203_103418</name>
</gene>
<reference evidence="1 2" key="1">
    <citation type="journal article" date="2018" name="PLoS Genet.">
        <title>Population sequencing reveals clonal diversity and ancestral inbreeding in the grapevine cultivar Chardonnay.</title>
        <authorList>
            <person name="Roach M.J."/>
            <person name="Johnson D.L."/>
            <person name="Bohlmann J."/>
            <person name="van Vuuren H.J."/>
            <person name="Jones S.J."/>
            <person name="Pretorius I.S."/>
            <person name="Schmidt S.A."/>
            <person name="Borneman A.R."/>
        </authorList>
    </citation>
    <scope>NUCLEOTIDE SEQUENCE [LARGE SCALE GENOMIC DNA]</scope>
    <source>
        <strain evidence="2">cv. Chardonnay</strain>
        <tissue evidence="1">Leaf</tissue>
    </source>
</reference>
<dbReference type="Proteomes" id="UP000288805">
    <property type="component" value="Unassembled WGS sequence"/>
</dbReference>
<dbReference type="AlphaFoldDB" id="A0A438BQQ9"/>
<sequence length="89" mass="9874">MMEVVVENEGGKGADEIVFCKLQHMVHEVGPVVAISCIYFVIQHNFNGLLSTHRPRDAMAVTKRKAGGRVVMECDQILVNVILPSRLLN</sequence>